<dbReference type="Proteomes" id="UP000501830">
    <property type="component" value="Chromosome"/>
</dbReference>
<dbReference type="GeneID" id="94553121"/>
<feature type="region of interest" description="Disordered" evidence="1">
    <location>
        <begin position="117"/>
        <end position="138"/>
    </location>
</feature>
<reference evidence="3 4" key="1">
    <citation type="journal article" date="2017" name="Int. J. Syst. Evol. Microbiol.">
        <title>Jeotgalibaca porci sp. nov. and Jeotgalibaca arthritidis sp. nov., isolated from pigs, and emended description of the genus Jeotgalibaca.</title>
        <authorList>
            <person name="Zamora L."/>
            <person name="Perez-Sancho M."/>
            <person name="Dominguez L."/>
            <person name="Fernandez-Garayzabal J.F."/>
            <person name="Vela A.I."/>
        </authorList>
    </citation>
    <scope>NUCLEOTIDE SEQUENCE [LARGE SCALE GENOMIC DNA]</scope>
    <source>
        <strain evidence="3 4">CCUG 69148</strain>
    </source>
</reference>
<keyword evidence="2" id="KW-1133">Transmembrane helix</keyword>
<name>A0A6G7WI57_9LACT</name>
<keyword evidence="4" id="KW-1185">Reference proteome</keyword>
<feature type="transmembrane region" description="Helical" evidence="2">
    <location>
        <begin position="92"/>
        <end position="110"/>
    </location>
</feature>
<dbReference type="KEGG" id="jpo:G7058_07480"/>
<evidence type="ECO:0000313" key="4">
    <source>
        <dbReference type="Proteomes" id="UP000501830"/>
    </source>
</evidence>
<dbReference type="Pfam" id="PF21846">
    <property type="entry name" value="DUF6905"/>
    <property type="match status" value="1"/>
</dbReference>
<feature type="transmembrane region" description="Helical" evidence="2">
    <location>
        <begin position="30"/>
        <end position="50"/>
    </location>
</feature>
<evidence type="ECO:0000313" key="3">
    <source>
        <dbReference type="EMBL" id="QIK51878.1"/>
    </source>
</evidence>
<gene>
    <name evidence="3" type="ORF">G7058_07480</name>
</gene>
<evidence type="ECO:0000256" key="1">
    <source>
        <dbReference type="SAM" id="MobiDB-lite"/>
    </source>
</evidence>
<protein>
    <submittedName>
        <fullName evidence="3">Uncharacterized protein</fullName>
    </submittedName>
</protein>
<dbReference type="AlphaFoldDB" id="A0A6G7WI57"/>
<evidence type="ECO:0000256" key="2">
    <source>
        <dbReference type="SAM" id="Phobius"/>
    </source>
</evidence>
<proteinExistence type="predicted"/>
<keyword evidence="2" id="KW-0472">Membrane</keyword>
<accession>A0A6G7WI57</accession>
<dbReference type="InterPro" id="IPR054200">
    <property type="entry name" value="DUF6905"/>
</dbReference>
<dbReference type="RefSeq" id="WP_166062939.1">
    <property type="nucleotide sequence ID" value="NZ_CP049889.1"/>
</dbReference>
<keyword evidence="2" id="KW-0812">Transmembrane</keyword>
<dbReference type="EMBL" id="CP049889">
    <property type="protein sequence ID" value="QIK51878.1"/>
    <property type="molecule type" value="Genomic_DNA"/>
</dbReference>
<feature type="transmembrane region" description="Helical" evidence="2">
    <location>
        <begin position="62"/>
        <end position="80"/>
    </location>
</feature>
<organism evidence="3 4">
    <name type="scientific">Jeotgalibaca porci</name>
    <dbReference type="NCBI Taxonomy" id="1868793"/>
    <lineage>
        <taxon>Bacteria</taxon>
        <taxon>Bacillati</taxon>
        <taxon>Bacillota</taxon>
        <taxon>Bacilli</taxon>
        <taxon>Lactobacillales</taxon>
        <taxon>Carnobacteriaceae</taxon>
        <taxon>Jeotgalibaca</taxon>
    </lineage>
</organism>
<sequence>MKFLRSMIGYMIAGMLVMTAFDAFAGQYGIVGGVFAAFIVIGPMWFMNHYVGLIQNLDENAFVDMTMGIGLVGIFRDTFIKGMPALMDTVPTLALVILGAVIAGFVAAAIEKDMEKDDHVPADTEPGPGYDADGGVNK</sequence>